<dbReference type="EMBL" id="CAJGYM010000009">
    <property type="protein sequence ID" value="CAD6188921.1"/>
    <property type="molecule type" value="Genomic_DNA"/>
</dbReference>
<feature type="compositionally biased region" description="Low complexity" evidence="1">
    <location>
        <begin position="68"/>
        <end position="96"/>
    </location>
</feature>
<gene>
    <name evidence="2" type="ORF">CAUJ_LOCUS4840</name>
</gene>
<dbReference type="Proteomes" id="UP000835052">
    <property type="component" value="Unassembled WGS sequence"/>
</dbReference>
<comment type="caution">
    <text evidence="2">The sequence shown here is derived from an EMBL/GenBank/DDBJ whole genome shotgun (WGS) entry which is preliminary data.</text>
</comment>
<accession>A0A8S1H030</accession>
<dbReference type="AlphaFoldDB" id="A0A8S1H030"/>
<name>A0A8S1H030_9PELO</name>
<reference evidence="2" key="1">
    <citation type="submission" date="2020-10" db="EMBL/GenBank/DDBJ databases">
        <authorList>
            <person name="Kikuchi T."/>
        </authorList>
    </citation>
    <scope>NUCLEOTIDE SEQUENCE</scope>
    <source>
        <strain evidence="2">NKZ352</strain>
    </source>
</reference>
<organism evidence="2 3">
    <name type="scientific">Caenorhabditis auriculariae</name>
    <dbReference type="NCBI Taxonomy" id="2777116"/>
    <lineage>
        <taxon>Eukaryota</taxon>
        <taxon>Metazoa</taxon>
        <taxon>Ecdysozoa</taxon>
        <taxon>Nematoda</taxon>
        <taxon>Chromadorea</taxon>
        <taxon>Rhabditida</taxon>
        <taxon>Rhabditina</taxon>
        <taxon>Rhabditomorpha</taxon>
        <taxon>Rhabditoidea</taxon>
        <taxon>Rhabditidae</taxon>
        <taxon>Peloderinae</taxon>
        <taxon>Caenorhabditis</taxon>
    </lineage>
</organism>
<evidence type="ECO:0000256" key="1">
    <source>
        <dbReference type="SAM" id="MobiDB-lite"/>
    </source>
</evidence>
<proteinExistence type="predicted"/>
<feature type="region of interest" description="Disordered" evidence="1">
    <location>
        <begin position="60"/>
        <end position="96"/>
    </location>
</feature>
<protein>
    <submittedName>
        <fullName evidence="2">Uncharacterized protein</fullName>
    </submittedName>
</protein>
<evidence type="ECO:0000313" key="3">
    <source>
        <dbReference type="Proteomes" id="UP000835052"/>
    </source>
</evidence>
<keyword evidence="3" id="KW-1185">Reference proteome</keyword>
<evidence type="ECO:0000313" key="2">
    <source>
        <dbReference type="EMBL" id="CAD6188921.1"/>
    </source>
</evidence>
<sequence length="96" mass="11137">MCRQPEPPNFGPTTKKGWIPAQNQRVVAFNEHPQQIIIPVFPRNDQPAQRQPLNMFEAANIPAEILRPQNQNQNRNQNQNQNQIPNPNQNHNQNQT</sequence>